<proteinExistence type="predicted"/>
<evidence type="ECO:0000256" key="1">
    <source>
        <dbReference type="SAM" id="SignalP"/>
    </source>
</evidence>
<reference evidence="3" key="2">
    <citation type="journal article" date="2024" name="Nature">
        <title>Anoxygenic phototroph of the Chloroflexota uses a type I reaction centre.</title>
        <authorList>
            <person name="Tsuji J.M."/>
            <person name="Shaw N.A."/>
            <person name="Nagashima S."/>
            <person name="Venkiteswaran J.J."/>
            <person name="Schiff S.L."/>
            <person name="Watanabe T."/>
            <person name="Fukui M."/>
            <person name="Hanada S."/>
            <person name="Tank M."/>
            <person name="Neufeld J.D."/>
        </authorList>
    </citation>
    <scope>NUCLEOTIDE SEQUENCE</scope>
    <source>
        <strain evidence="3">L227-S17</strain>
        <plasmid evidence="3 5">unnamed2</plasmid>
    </source>
</reference>
<protein>
    <recommendedName>
        <fullName evidence="6">Lipoprotein</fullName>
    </recommendedName>
</protein>
<keyword evidence="1" id="KW-0732">Signal</keyword>
<feature type="signal peptide" evidence="1">
    <location>
        <begin position="1"/>
        <end position="26"/>
    </location>
</feature>
<evidence type="ECO:0008006" key="6">
    <source>
        <dbReference type="Google" id="ProtNLM"/>
    </source>
</evidence>
<evidence type="ECO:0000313" key="3">
    <source>
        <dbReference type="EMBL" id="WJW70331.1"/>
    </source>
</evidence>
<reference evidence="2 4" key="1">
    <citation type="submission" date="2020-06" db="EMBL/GenBank/DDBJ databases">
        <title>Anoxygenic phototrophic Chloroflexota member uses a Type I reaction center.</title>
        <authorList>
            <person name="Tsuji J.M."/>
            <person name="Shaw N.A."/>
            <person name="Nagashima S."/>
            <person name="Venkiteswaran J."/>
            <person name="Schiff S.L."/>
            <person name="Hanada S."/>
            <person name="Tank M."/>
            <person name="Neufeld J.D."/>
        </authorList>
    </citation>
    <scope>NUCLEOTIDE SEQUENCE [LARGE SCALE GENOMIC DNA]</scope>
    <source>
        <strain evidence="2">L227-S17</strain>
    </source>
</reference>
<evidence type="ECO:0000313" key="5">
    <source>
        <dbReference type="Proteomes" id="UP001431572"/>
    </source>
</evidence>
<feature type="chain" id="PRO_5035776468" description="Lipoprotein" evidence="1">
    <location>
        <begin position="27"/>
        <end position="284"/>
    </location>
</feature>
<evidence type="ECO:0000313" key="4">
    <source>
        <dbReference type="Proteomes" id="UP000521676"/>
    </source>
</evidence>
<gene>
    <name evidence="2" type="ORF">HXX08_14245</name>
    <name evidence="3" type="ORF">OZ401_005065</name>
</gene>
<dbReference type="EMBL" id="CP128402">
    <property type="protein sequence ID" value="WJW70331.1"/>
    <property type="molecule type" value="Genomic_DNA"/>
</dbReference>
<keyword evidence="5" id="KW-1185">Reference proteome</keyword>
<dbReference type="PROSITE" id="PS51257">
    <property type="entry name" value="PROKAR_LIPOPROTEIN"/>
    <property type="match status" value="1"/>
</dbReference>
<evidence type="ECO:0000313" key="2">
    <source>
        <dbReference type="EMBL" id="NWJ47019.1"/>
    </source>
</evidence>
<keyword evidence="3" id="KW-0614">Plasmid</keyword>
<dbReference type="Proteomes" id="UP000521676">
    <property type="component" value="Unassembled WGS sequence"/>
</dbReference>
<dbReference type="AlphaFoldDB" id="A0A8T7M4M8"/>
<sequence>MQKLKRIGPLLLLSLILLVACGEPTATPVPPTATPIPPTATPVPPTATPIPPTATPVPTATPIPPTATPIPSPTPVPTTYDGNWDATASDGTQIAFNVQKNMFVYFALREPCTNSSPLRASYTIEKTSLKGTDFSWEITYTDKFVGKFESPESASGELIINMDKKVNGCPGARKITWKASKTSFASNDGIWKGQVSSGGEINFVVRKSIIPEGTIKLSGCGQINFGLTDIYLNGNRFSFNGFMGNNGSFNLNGTFNGEKGEASGEAKANEASCKADASWTATRQ</sequence>
<organism evidence="2 4">
    <name type="scientific">Candidatus Chlorohelix allophototropha</name>
    <dbReference type="NCBI Taxonomy" id="3003348"/>
    <lineage>
        <taxon>Bacteria</taxon>
        <taxon>Bacillati</taxon>
        <taxon>Chloroflexota</taxon>
        <taxon>Chloroflexia</taxon>
        <taxon>Candidatus Chloroheliales</taxon>
        <taxon>Candidatus Chloroheliaceae</taxon>
        <taxon>Candidatus Chlorohelix</taxon>
    </lineage>
</organism>
<name>A0A8T7M4M8_9CHLR</name>
<geneLocation type="plasmid" evidence="3 5">
    <name>unnamed2</name>
</geneLocation>
<accession>A0A8T7M4M8</accession>
<dbReference type="Proteomes" id="UP001431572">
    <property type="component" value="Plasmid unnamed2"/>
</dbReference>
<dbReference type="EMBL" id="JACATZ010000002">
    <property type="protein sequence ID" value="NWJ47019.1"/>
    <property type="molecule type" value="Genomic_DNA"/>
</dbReference>
<dbReference type="PRINTS" id="PR01217">
    <property type="entry name" value="PRICHEXTENSN"/>
</dbReference>
<dbReference type="RefSeq" id="WP_341472201.1">
    <property type="nucleotide sequence ID" value="NZ_CP128402.1"/>
</dbReference>